<feature type="non-terminal residue" evidence="1">
    <location>
        <position position="1"/>
    </location>
</feature>
<accession>A0ACA9Q6V3</accession>
<sequence length="40" mass="4590">HPNADTVIVQLNGLIDLGFKLKHKIAIEILQNFRHQLENV</sequence>
<comment type="caution">
    <text evidence="1">The sequence shown here is derived from an EMBL/GenBank/DDBJ whole genome shotgun (WGS) entry which is preliminary data.</text>
</comment>
<dbReference type="EMBL" id="CAJVPW010036637">
    <property type="protein sequence ID" value="CAG8738180.1"/>
    <property type="molecule type" value="Genomic_DNA"/>
</dbReference>
<dbReference type="Proteomes" id="UP000789366">
    <property type="component" value="Unassembled WGS sequence"/>
</dbReference>
<reference evidence="1" key="1">
    <citation type="submission" date="2021-06" db="EMBL/GenBank/DDBJ databases">
        <authorList>
            <person name="Kallberg Y."/>
            <person name="Tangrot J."/>
            <person name="Rosling A."/>
        </authorList>
    </citation>
    <scope>NUCLEOTIDE SEQUENCE</scope>
    <source>
        <strain evidence="1">28 12/20/2015</strain>
    </source>
</reference>
<organism evidence="1 2">
    <name type="scientific">Cetraspora pellucida</name>
    <dbReference type="NCBI Taxonomy" id="1433469"/>
    <lineage>
        <taxon>Eukaryota</taxon>
        <taxon>Fungi</taxon>
        <taxon>Fungi incertae sedis</taxon>
        <taxon>Mucoromycota</taxon>
        <taxon>Glomeromycotina</taxon>
        <taxon>Glomeromycetes</taxon>
        <taxon>Diversisporales</taxon>
        <taxon>Gigasporaceae</taxon>
        <taxon>Cetraspora</taxon>
    </lineage>
</organism>
<name>A0ACA9Q6V3_9GLOM</name>
<evidence type="ECO:0000313" key="1">
    <source>
        <dbReference type="EMBL" id="CAG8738180.1"/>
    </source>
</evidence>
<keyword evidence="2" id="KW-1185">Reference proteome</keyword>
<proteinExistence type="predicted"/>
<evidence type="ECO:0000313" key="2">
    <source>
        <dbReference type="Proteomes" id="UP000789366"/>
    </source>
</evidence>
<feature type="non-terminal residue" evidence="1">
    <location>
        <position position="40"/>
    </location>
</feature>
<protein>
    <submittedName>
        <fullName evidence="1">2795_t:CDS:1</fullName>
    </submittedName>
</protein>
<gene>
    <name evidence="1" type="ORF">SPELUC_LOCUS13599</name>
</gene>